<organism evidence="3 4">
    <name type="scientific">Bimuria novae-zelandiae CBS 107.79</name>
    <dbReference type="NCBI Taxonomy" id="1447943"/>
    <lineage>
        <taxon>Eukaryota</taxon>
        <taxon>Fungi</taxon>
        <taxon>Dikarya</taxon>
        <taxon>Ascomycota</taxon>
        <taxon>Pezizomycotina</taxon>
        <taxon>Dothideomycetes</taxon>
        <taxon>Pleosporomycetidae</taxon>
        <taxon>Pleosporales</taxon>
        <taxon>Massarineae</taxon>
        <taxon>Didymosphaeriaceae</taxon>
        <taxon>Bimuria</taxon>
    </lineage>
</organism>
<feature type="compositionally biased region" description="Polar residues" evidence="1">
    <location>
        <begin position="302"/>
        <end position="321"/>
    </location>
</feature>
<sequence length="730" mass="80183">MEQEQERAQPPAYTQHDPSSLNLPSVPTHTLPNLRSLDLPDTQPSRASVELSPKSNSTQWGALPPLSSATFPRAPEGDVSSPMALDFDRASVISGEDRRDMSVVSMEDPDVRLAAEALSGLGNPDFVRSPTSRSVTLSARESTAAPEPLLNLLTTAHPWLGGSINGSISAYNTTKTYSPRFLKYGAELIERNIGSPVVNTVSSVGKRTGVEQNLRRYLGEVHRRPSDLEQGDADSSRKRARVMSPQDGHAADAMDIESPYASSRIRGDSQSSYAESLPAYDEYRSPKYEETAVVVDPLTGKPQPQTQPRDQEDASSSSQDRHVNWSTQLIMTTSGLGVALSDASLKSLKLCLGLLRSATKHIDQTMTALKLLLDEYEAALRNSRHTYPNEKSTDVDGMRSTEEDPQVRALADKMKAYSGEIWKTLQSVVTSVSRYTGGALPQNASQVVRTQLLSVPQRWQLAARTTASDNDGGEGGGEEVRGANRMLAFAREGLDMMGQITAVVDGTVQSADAWLARIGRQPQSQNQTRREEKGMLLEGGMGGRREHGPAAFAGSRERRNSSERPSLTVLAEGCISYLANLLLLSPAPSKSHTHRPPTAWQPLSIYNDDVGSARLPTGIDATDPFALFSLFFDAAQLEKLALHTNQHAEQVRAEDAAQGRPHARAWKPTSKTELYTYLTILMYMGVHRDPTIEEYWGKLHKNAPTYSINNYMACTRWQQLNRYMYCIEAP</sequence>
<feature type="region of interest" description="Disordered" evidence="1">
    <location>
        <begin position="1"/>
        <end position="82"/>
    </location>
</feature>
<feature type="region of interest" description="Disordered" evidence="1">
    <location>
        <begin position="295"/>
        <end position="321"/>
    </location>
</feature>
<evidence type="ECO:0000313" key="3">
    <source>
        <dbReference type="EMBL" id="KAF1969755.1"/>
    </source>
</evidence>
<feature type="region of interest" description="Disordered" evidence="1">
    <location>
        <begin position="538"/>
        <end position="565"/>
    </location>
</feature>
<accession>A0A6A5UY62</accession>
<protein>
    <submittedName>
        <fullName evidence="3">Opi1-domain-containing protein</fullName>
    </submittedName>
</protein>
<dbReference type="EMBL" id="ML976706">
    <property type="protein sequence ID" value="KAF1969755.1"/>
    <property type="molecule type" value="Genomic_DNA"/>
</dbReference>
<dbReference type="GO" id="GO:0006357">
    <property type="term" value="P:regulation of transcription by RNA polymerase II"/>
    <property type="evidence" value="ECO:0007669"/>
    <property type="project" value="TreeGrafter"/>
</dbReference>
<dbReference type="GO" id="GO:0030968">
    <property type="term" value="P:endoplasmic reticulum unfolded protein response"/>
    <property type="evidence" value="ECO:0007669"/>
    <property type="project" value="TreeGrafter"/>
</dbReference>
<dbReference type="OrthoDB" id="2441642at2759"/>
<dbReference type="PANTHER" id="PTHR38406">
    <property type="entry name" value="TRANSCRIPTIONAL REPRESSOR OPI1"/>
    <property type="match status" value="1"/>
</dbReference>
<gene>
    <name evidence="3" type="ORF">BU23DRAFT_571289</name>
</gene>
<name>A0A6A5UY62_9PLEO</name>
<dbReference type="InterPro" id="IPR013927">
    <property type="entry name" value="TF_Opi1_Ccg-8"/>
</dbReference>
<feature type="domain" description="PiggyBac transposable element-derived protein" evidence="2">
    <location>
        <begin position="623"/>
        <end position="723"/>
    </location>
</feature>
<feature type="region of interest" description="Disordered" evidence="1">
    <location>
        <begin position="262"/>
        <end position="281"/>
    </location>
</feature>
<evidence type="ECO:0000259" key="2">
    <source>
        <dbReference type="Pfam" id="PF13843"/>
    </source>
</evidence>
<reference evidence="3" key="1">
    <citation type="journal article" date="2020" name="Stud. Mycol.">
        <title>101 Dothideomycetes genomes: a test case for predicting lifestyles and emergence of pathogens.</title>
        <authorList>
            <person name="Haridas S."/>
            <person name="Albert R."/>
            <person name="Binder M."/>
            <person name="Bloem J."/>
            <person name="Labutti K."/>
            <person name="Salamov A."/>
            <person name="Andreopoulos B."/>
            <person name="Baker S."/>
            <person name="Barry K."/>
            <person name="Bills G."/>
            <person name="Bluhm B."/>
            <person name="Cannon C."/>
            <person name="Castanera R."/>
            <person name="Culley D."/>
            <person name="Daum C."/>
            <person name="Ezra D."/>
            <person name="Gonzalez J."/>
            <person name="Henrissat B."/>
            <person name="Kuo A."/>
            <person name="Liang C."/>
            <person name="Lipzen A."/>
            <person name="Lutzoni F."/>
            <person name="Magnuson J."/>
            <person name="Mondo S."/>
            <person name="Nolan M."/>
            <person name="Ohm R."/>
            <person name="Pangilinan J."/>
            <person name="Park H.-J."/>
            <person name="Ramirez L."/>
            <person name="Alfaro M."/>
            <person name="Sun H."/>
            <person name="Tritt A."/>
            <person name="Yoshinaga Y."/>
            <person name="Zwiers L.-H."/>
            <person name="Turgeon B."/>
            <person name="Goodwin S."/>
            <person name="Spatafora J."/>
            <person name="Crous P."/>
            <person name="Grigoriev I."/>
        </authorList>
    </citation>
    <scope>NUCLEOTIDE SEQUENCE</scope>
    <source>
        <strain evidence="3">CBS 107.79</strain>
    </source>
</reference>
<dbReference type="GO" id="GO:0005783">
    <property type="term" value="C:endoplasmic reticulum"/>
    <property type="evidence" value="ECO:0007669"/>
    <property type="project" value="TreeGrafter"/>
</dbReference>
<dbReference type="GO" id="GO:0008654">
    <property type="term" value="P:phospholipid biosynthetic process"/>
    <property type="evidence" value="ECO:0007669"/>
    <property type="project" value="TreeGrafter"/>
</dbReference>
<dbReference type="PANTHER" id="PTHR38406:SF1">
    <property type="entry name" value="TRANSCRIPTIONAL REPRESSOR OPI1"/>
    <property type="match status" value="1"/>
</dbReference>
<proteinExistence type="predicted"/>
<dbReference type="InterPro" id="IPR029526">
    <property type="entry name" value="PGBD"/>
</dbReference>
<dbReference type="AlphaFoldDB" id="A0A6A5UY62"/>
<dbReference type="Pfam" id="PF13843">
    <property type="entry name" value="DDE_Tnp_1_7"/>
    <property type="match status" value="1"/>
</dbReference>
<dbReference type="Pfam" id="PF08618">
    <property type="entry name" value="Opi1"/>
    <property type="match status" value="2"/>
</dbReference>
<dbReference type="GO" id="GO:0005634">
    <property type="term" value="C:nucleus"/>
    <property type="evidence" value="ECO:0007669"/>
    <property type="project" value="TreeGrafter"/>
</dbReference>
<feature type="region of interest" description="Disordered" evidence="1">
    <location>
        <begin position="219"/>
        <end position="254"/>
    </location>
</feature>
<keyword evidence="4" id="KW-1185">Reference proteome</keyword>
<feature type="compositionally biased region" description="Polar residues" evidence="1">
    <location>
        <begin position="16"/>
        <end position="33"/>
    </location>
</feature>
<evidence type="ECO:0000256" key="1">
    <source>
        <dbReference type="SAM" id="MobiDB-lite"/>
    </source>
</evidence>
<dbReference type="GO" id="GO:0003714">
    <property type="term" value="F:transcription corepressor activity"/>
    <property type="evidence" value="ECO:0007669"/>
    <property type="project" value="InterPro"/>
</dbReference>
<dbReference type="Proteomes" id="UP000800036">
    <property type="component" value="Unassembled WGS sequence"/>
</dbReference>
<evidence type="ECO:0000313" key="4">
    <source>
        <dbReference type="Proteomes" id="UP000800036"/>
    </source>
</evidence>